<dbReference type="Pfam" id="PF00852">
    <property type="entry name" value="Glyco_transf_10"/>
    <property type="match status" value="1"/>
</dbReference>
<dbReference type="RefSeq" id="WP_307633006.1">
    <property type="nucleotide sequence ID" value="NZ_JAPHEH010000001.1"/>
</dbReference>
<dbReference type="InterPro" id="IPR001503">
    <property type="entry name" value="Glyco_trans_10"/>
</dbReference>
<reference evidence="5" key="1">
    <citation type="journal article" date="2022" name="bioRxiv">
        <title>Thiovibrio frasassiensisgen. nov., sp. nov., an autotrophic, elemental sulfur disproportionating bacterium isolated from sulfidic karst sediment, and proposal of Thiovibrionaceae fam. nov.</title>
        <authorList>
            <person name="Aronson H."/>
            <person name="Thomas C."/>
            <person name="Bhattacharyya M."/>
            <person name="Eckstein S."/>
            <person name="Jensen S."/>
            <person name="Barco R."/>
            <person name="Macalady J."/>
            <person name="Amend J."/>
        </authorList>
    </citation>
    <scope>NUCLEOTIDE SEQUENCE</scope>
    <source>
        <strain evidence="5">RS19-109</strain>
    </source>
</reference>
<dbReference type="AlphaFoldDB" id="A0A9X4MG65"/>
<keyword evidence="2" id="KW-0328">Glycosyltransferase</keyword>
<proteinExistence type="inferred from homology"/>
<keyword evidence="6" id="KW-1185">Reference proteome</keyword>
<dbReference type="GO" id="GO:0016020">
    <property type="term" value="C:membrane"/>
    <property type="evidence" value="ECO:0007669"/>
    <property type="project" value="InterPro"/>
</dbReference>
<dbReference type="InterPro" id="IPR055270">
    <property type="entry name" value="Glyco_tran_10_C"/>
</dbReference>
<protein>
    <submittedName>
        <fullName evidence="5">Glycosyltransferase family 10</fullName>
    </submittedName>
</protein>
<feature type="domain" description="Fucosyltransferase C-terminal" evidence="4">
    <location>
        <begin position="181"/>
        <end position="292"/>
    </location>
</feature>
<accession>A0A9X4MG65</accession>
<dbReference type="Proteomes" id="UP001154240">
    <property type="component" value="Unassembled WGS sequence"/>
</dbReference>
<comment type="caution">
    <text evidence="5">The sequence shown here is derived from an EMBL/GenBank/DDBJ whole genome shotgun (WGS) entry which is preliminary data.</text>
</comment>
<dbReference type="EMBL" id="JAPHEH010000001">
    <property type="protein sequence ID" value="MDG4476037.1"/>
    <property type="molecule type" value="Genomic_DNA"/>
</dbReference>
<dbReference type="PANTHER" id="PTHR11929:SF194">
    <property type="entry name" value="ALPHA-(1,3)-FUCOSYLTRANSFERASE 10"/>
    <property type="match status" value="1"/>
</dbReference>
<name>A0A9X4MG65_9BACT</name>
<keyword evidence="3" id="KW-0808">Transferase</keyword>
<gene>
    <name evidence="5" type="ORF">OLX77_07690</name>
</gene>
<evidence type="ECO:0000256" key="3">
    <source>
        <dbReference type="ARBA" id="ARBA00022679"/>
    </source>
</evidence>
<sequence length="367" mass="42072">MTHVAVIAHGNLQADRLFDPAATRDNILERFYVLRETLQSADMVCRTADMFEPRVIDVLIFHDILHELGVILKTIKANPFVQLIYVPNEPVFVTPLHDERILPLLPVDVVLTWNDNIAGKFLHVIKCNIGQPVIKKAQIPSLPFSEKKFICSIFANKPSAAPGSLFGERIYAVDFFSRQPTGIDLYGIGWEISAFPFVHLAYRGQCENKKDVQQQYKFSIAYENVVNLPGLITEKIFDCFAAGTVPVYLGAPNIEDYIPASCFIDLRRFVDYAQLYKYLVSMSESEYQKYLDAAKVFIDGPQYRLFTSTNYVEILVEQVKALAARKTGARSIARMKWQLFRLIAGRLQVLRNWRRYKHFVTAMVFVW</sequence>
<comment type="similarity">
    <text evidence="1">Belongs to the glycosyltransferase 10 family.</text>
</comment>
<evidence type="ECO:0000256" key="1">
    <source>
        <dbReference type="ARBA" id="ARBA00008919"/>
    </source>
</evidence>
<reference evidence="5" key="2">
    <citation type="submission" date="2022-10" db="EMBL/GenBank/DDBJ databases">
        <authorList>
            <person name="Aronson H.S."/>
        </authorList>
    </citation>
    <scope>NUCLEOTIDE SEQUENCE</scope>
    <source>
        <strain evidence="5">RS19-109</strain>
    </source>
</reference>
<evidence type="ECO:0000313" key="6">
    <source>
        <dbReference type="Proteomes" id="UP001154240"/>
    </source>
</evidence>
<evidence type="ECO:0000313" key="5">
    <source>
        <dbReference type="EMBL" id="MDG4476037.1"/>
    </source>
</evidence>
<evidence type="ECO:0000256" key="2">
    <source>
        <dbReference type="ARBA" id="ARBA00022676"/>
    </source>
</evidence>
<dbReference type="SUPFAM" id="SSF53756">
    <property type="entry name" value="UDP-Glycosyltransferase/glycogen phosphorylase"/>
    <property type="match status" value="1"/>
</dbReference>
<dbReference type="Gene3D" id="3.40.50.11660">
    <property type="entry name" value="Glycosyl transferase family 10, C-terminal domain"/>
    <property type="match status" value="1"/>
</dbReference>
<dbReference type="GO" id="GO:0008417">
    <property type="term" value="F:fucosyltransferase activity"/>
    <property type="evidence" value="ECO:0007669"/>
    <property type="project" value="InterPro"/>
</dbReference>
<dbReference type="InterPro" id="IPR038577">
    <property type="entry name" value="GT10-like_C_sf"/>
</dbReference>
<dbReference type="PANTHER" id="PTHR11929">
    <property type="entry name" value="ALPHA- 1,3 -FUCOSYLTRANSFERASE"/>
    <property type="match status" value="1"/>
</dbReference>
<organism evidence="5 6">
    <name type="scientific">Thiovibrio frasassiensis</name>
    <dbReference type="NCBI Taxonomy" id="2984131"/>
    <lineage>
        <taxon>Bacteria</taxon>
        <taxon>Pseudomonadati</taxon>
        <taxon>Thermodesulfobacteriota</taxon>
        <taxon>Desulfobulbia</taxon>
        <taxon>Desulfobulbales</taxon>
        <taxon>Thiovibrionaceae</taxon>
        <taxon>Thiovibrio</taxon>
    </lineage>
</organism>
<evidence type="ECO:0000259" key="4">
    <source>
        <dbReference type="Pfam" id="PF00852"/>
    </source>
</evidence>